<dbReference type="InterPro" id="IPR052160">
    <property type="entry name" value="Gypsy_RT_Integrase-like"/>
</dbReference>
<keyword evidence="4" id="KW-0255">Endonuclease</keyword>
<dbReference type="GO" id="GO:0015074">
    <property type="term" value="P:DNA integration"/>
    <property type="evidence" value="ECO:0007669"/>
    <property type="project" value="InterPro"/>
</dbReference>
<comment type="caution">
    <text evidence="8">The sequence shown here is derived from an EMBL/GenBank/DDBJ whole genome shotgun (WGS) entry which is preliminary data.</text>
</comment>
<dbReference type="InterPro" id="IPR036397">
    <property type="entry name" value="RNaseH_sf"/>
</dbReference>
<dbReference type="InterPro" id="IPR012337">
    <property type="entry name" value="RNaseH-like_sf"/>
</dbReference>
<dbReference type="AlphaFoldDB" id="A0A6D2J4N1"/>
<dbReference type="SUPFAM" id="SSF56672">
    <property type="entry name" value="DNA/RNA polymerases"/>
    <property type="match status" value="1"/>
</dbReference>
<evidence type="ECO:0000256" key="6">
    <source>
        <dbReference type="ARBA" id="ARBA00022918"/>
    </source>
</evidence>
<dbReference type="PANTHER" id="PTHR47266">
    <property type="entry name" value="ENDONUCLEASE-RELATED"/>
    <property type="match status" value="1"/>
</dbReference>
<dbReference type="EMBL" id="CACVBM020001163">
    <property type="protein sequence ID" value="CAA7036424.1"/>
    <property type="molecule type" value="Genomic_DNA"/>
</dbReference>
<dbReference type="GO" id="GO:0003676">
    <property type="term" value="F:nucleic acid binding"/>
    <property type="evidence" value="ECO:0007669"/>
    <property type="project" value="InterPro"/>
</dbReference>
<evidence type="ECO:0000259" key="7">
    <source>
        <dbReference type="PROSITE" id="PS50994"/>
    </source>
</evidence>
<dbReference type="GO" id="GO:0004519">
    <property type="term" value="F:endonuclease activity"/>
    <property type="evidence" value="ECO:0007669"/>
    <property type="project" value="UniProtKB-KW"/>
</dbReference>
<gene>
    <name evidence="8" type="ORF">MERR_LOCUS23659</name>
</gene>
<keyword evidence="9" id="KW-1185">Reference proteome</keyword>
<dbReference type="Pfam" id="PF17917">
    <property type="entry name" value="RT_RNaseH"/>
    <property type="match status" value="1"/>
</dbReference>
<dbReference type="Proteomes" id="UP000467841">
    <property type="component" value="Unassembled WGS sequence"/>
</dbReference>
<dbReference type="InterPro" id="IPR043502">
    <property type="entry name" value="DNA/RNA_pol_sf"/>
</dbReference>
<evidence type="ECO:0000256" key="5">
    <source>
        <dbReference type="ARBA" id="ARBA00022801"/>
    </source>
</evidence>
<evidence type="ECO:0000256" key="3">
    <source>
        <dbReference type="ARBA" id="ARBA00022722"/>
    </source>
</evidence>
<keyword evidence="2" id="KW-0548">Nucleotidyltransferase</keyword>
<keyword evidence="3" id="KW-0540">Nuclease</keyword>
<protein>
    <recommendedName>
        <fullName evidence="7">Integrase catalytic domain-containing protein</fullName>
    </recommendedName>
</protein>
<dbReference type="SUPFAM" id="SSF53098">
    <property type="entry name" value="Ribonuclease H-like"/>
    <property type="match status" value="1"/>
</dbReference>
<dbReference type="PROSITE" id="PS50994">
    <property type="entry name" value="INTEGRASE"/>
    <property type="match status" value="1"/>
</dbReference>
<reference evidence="8" key="1">
    <citation type="submission" date="2020-01" db="EMBL/GenBank/DDBJ databases">
        <authorList>
            <person name="Mishra B."/>
        </authorList>
    </citation>
    <scope>NUCLEOTIDE SEQUENCE [LARGE SCALE GENOMIC DNA]</scope>
</reference>
<sequence>MNVIYYASRTLDDAQTRYATTEKELLAVVFAFDKFRSYIVGSKMGSLASRVRYRDRDKKGTENSVADHLSRLRIEGDVPIDDSLPEEQLMAAKIVDRGYLTKCRLEARGEEVPEKGMITCSEDVWLRKEVEGILFHCHGSSYGGHFAVFKTVQKVLQAGREHHGRNEMPQNPILEVEVFDVWGIDFVGPFNPASHGNLHLVAVDYVSKWVKHSRTNQRCQSVLKLFKTIIFPKVWVPRCVISDGGSHFVNKVFENLLKKYGVKHKIATPYHPQTSGQVEVSNKQIKAILHKTVNSSRKDWSEKLDDALWAYRTAYKTPIGRSPYSLIYGKSCPFTS</sequence>
<keyword evidence="1" id="KW-0808">Transferase</keyword>
<dbReference type="InterPro" id="IPR041373">
    <property type="entry name" value="RT_RNaseH"/>
</dbReference>
<accession>A0A6D2J4N1</accession>
<feature type="domain" description="Integrase catalytic" evidence="7">
    <location>
        <begin position="168"/>
        <end position="331"/>
    </location>
</feature>
<evidence type="ECO:0000256" key="1">
    <source>
        <dbReference type="ARBA" id="ARBA00022679"/>
    </source>
</evidence>
<dbReference type="GO" id="GO:0003964">
    <property type="term" value="F:RNA-directed DNA polymerase activity"/>
    <property type="evidence" value="ECO:0007669"/>
    <property type="project" value="UniProtKB-KW"/>
</dbReference>
<keyword evidence="5" id="KW-0378">Hydrolase</keyword>
<dbReference type="OrthoDB" id="5839379at2759"/>
<dbReference type="Gene3D" id="3.30.420.10">
    <property type="entry name" value="Ribonuclease H-like superfamily/Ribonuclease H"/>
    <property type="match status" value="1"/>
</dbReference>
<name>A0A6D2J4N1_9BRAS</name>
<proteinExistence type="predicted"/>
<evidence type="ECO:0000313" key="8">
    <source>
        <dbReference type="EMBL" id="CAA7036424.1"/>
    </source>
</evidence>
<dbReference type="GO" id="GO:0016787">
    <property type="term" value="F:hydrolase activity"/>
    <property type="evidence" value="ECO:0007669"/>
    <property type="project" value="UniProtKB-KW"/>
</dbReference>
<organism evidence="8 9">
    <name type="scientific">Microthlaspi erraticum</name>
    <dbReference type="NCBI Taxonomy" id="1685480"/>
    <lineage>
        <taxon>Eukaryota</taxon>
        <taxon>Viridiplantae</taxon>
        <taxon>Streptophyta</taxon>
        <taxon>Embryophyta</taxon>
        <taxon>Tracheophyta</taxon>
        <taxon>Spermatophyta</taxon>
        <taxon>Magnoliopsida</taxon>
        <taxon>eudicotyledons</taxon>
        <taxon>Gunneridae</taxon>
        <taxon>Pentapetalae</taxon>
        <taxon>rosids</taxon>
        <taxon>malvids</taxon>
        <taxon>Brassicales</taxon>
        <taxon>Brassicaceae</taxon>
        <taxon>Coluteocarpeae</taxon>
        <taxon>Microthlaspi</taxon>
    </lineage>
</organism>
<evidence type="ECO:0000256" key="4">
    <source>
        <dbReference type="ARBA" id="ARBA00022759"/>
    </source>
</evidence>
<dbReference type="Pfam" id="PF00665">
    <property type="entry name" value="rve"/>
    <property type="match status" value="1"/>
</dbReference>
<evidence type="ECO:0000256" key="2">
    <source>
        <dbReference type="ARBA" id="ARBA00022695"/>
    </source>
</evidence>
<keyword evidence="6" id="KW-0695">RNA-directed DNA polymerase</keyword>
<dbReference type="InterPro" id="IPR001584">
    <property type="entry name" value="Integrase_cat-core"/>
</dbReference>
<evidence type="ECO:0000313" key="9">
    <source>
        <dbReference type="Proteomes" id="UP000467841"/>
    </source>
</evidence>